<dbReference type="PANTHER" id="PTHR31941:SF1">
    <property type="entry name" value="CYTOSKELETAL SIGNALING PROTEIN SLM1"/>
    <property type="match status" value="1"/>
</dbReference>
<dbReference type="Proteomes" id="UP000799767">
    <property type="component" value="Unassembled WGS sequence"/>
</dbReference>
<dbReference type="InterPro" id="IPR001849">
    <property type="entry name" value="PH_domain"/>
</dbReference>
<proteinExistence type="predicted"/>
<feature type="region of interest" description="Disordered" evidence="2">
    <location>
        <begin position="404"/>
        <end position="524"/>
    </location>
</feature>
<dbReference type="PANTHER" id="PTHR31941">
    <property type="entry name" value="CYTOSKELETAL SIGNALING PROTEIN SLM1"/>
    <property type="match status" value="1"/>
</dbReference>
<dbReference type="SUPFAM" id="SSF103657">
    <property type="entry name" value="BAR/IMD domain-like"/>
    <property type="match status" value="1"/>
</dbReference>
<dbReference type="CDD" id="cd13311">
    <property type="entry name" value="PH_Slm1"/>
    <property type="match status" value="1"/>
</dbReference>
<dbReference type="InterPro" id="IPR043453">
    <property type="entry name" value="Slm1_PH"/>
</dbReference>
<dbReference type="Gene3D" id="1.20.1270.60">
    <property type="entry name" value="Arfaptin homology (AH) domain/BAR domain"/>
    <property type="match status" value="1"/>
</dbReference>
<evidence type="ECO:0000256" key="2">
    <source>
        <dbReference type="SAM" id="MobiDB-lite"/>
    </source>
</evidence>
<protein>
    <recommendedName>
        <fullName evidence="3">PH domain-containing protein</fullName>
    </recommendedName>
</protein>
<dbReference type="InterPro" id="IPR027267">
    <property type="entry name" value="AH/BAR_dom_sf"/>
</dbReference>
<evidence type="ECO:0000259" key="3">
    <source>
        <dbReference type="PROSITE" id="PS50003"/>
    </source>
</evidence>
<name>A0A6A6Q091_9PEZI</name>
<dbReference type="PROSITE" id="PS50003">
    <property type="entry name" value="PH_DOMAIN"/>
    <property type="match status" value="1"/>
</dbReference>
<dbReference type="GeneID" id="54474005"/>
<accession>A0A6A6Q091</accession>
<dbReference type="Gene3D" id="2.30.29.30">
    <property type="entry name" value="Pleckstrin-homology domain (PH domain)/Phosphotyrosine-binding domain (PTB)"/>
    <property type="match status" value="1"/>
</dbReference>
<feature type="compositionally biased region" description="Polar residues" evidence="2">
    <location>
        <begin position="12"/>
        <end position="21"/>
    </location>
</feature>
<feature type="compositionally biased region" description="Polar residues" evidence="2">
    <location>
        <begin position="422"/>
        <end position="434"/>
    </location>
</feature>
<dbReference type="OrthoDB" id="2264563at2759"/>
<keyword evidence="1" id="KW-0597">Phosphoprotein</keyword>
<sequence>MASTAHHDTSLPVRSSTNTTDDAIPDEDAGESTKLFHERLQAWKHACGYLEDYVKATEKLEADISKDYEKSVLKSVSSPLKEGHHFQQQPGGVAGLFENLRTTSQALSTSHGETAKALKGSVLPIFEQLHAEIKNKTKDLNKGAGKASKAVDKARSDTQKHIDRLGQQTSSAGEVKAADDPYVLQRQVYHRLHKQIIEENGNRDDVIAWQNEFGRFEAHVIQTMQQGLRQLHQVMGNQADNTRTTYGNIIATSDQIPPSAEWDSFVQRNNNILIDPNGQKRSIQHVHFPHQDHPSTRPLIAGSLDRKTKLLKKYDTGYYVITPSKYLHEYKSEDDFSADPSPENSLYLPDCLIGAVDGTKFNIKGKDQSKGVLSKVSMSHEFAYQARTPEDARKWHQVALSVSGGASTSAPSSPTVAGGAASPTSPTDAQTTGTIGPAAGSAGHPTETGLGGHPAGTGVAHPADSGLAPSGNTGAVHPADGGLAHPGSSGTAHPVDGGPASSTGHTTNPITQTSQAEKNDYAPL</sequence>
<organism evidence="4 5">
    <name type="scientific">Neohortaea acidophila</name>
    <dbReference type="NCBI Taxonomy" id="245834"/>
    <lineage>
        <taxon>Eukaryota</taxon>
        <taxon>Fungi</taxon>
        <taxon>Dikarya</taxon>
        <taxon>Ascomycota</taxon>
        <taxon>Pezizomycotina</taxon>
        <taxon>Dothideomycetes</taxon>
        <taxon>Dothideomycetidae</taxon>
        <taxon>Mycosphaerellales</taxon>
        <taxon>Teratosphaeriaceae</taxon>
        <taxon>Neohortaea</taxon>
    </lineage>
</organism>
<feature type="compositionally biased region" description="Low complexity" evidence="2">
    <location>
        <begin position="404"/>
        <end position="418"/>
    </location>
</feature>
<evidence type="ECO:0000313" key="5">
    <source>
        <dbReference type="Proteomes" id="UP000799767"/>
    </source>
</evidence>
<dbReference type="InterPro" id="IPR011993">
    <property type="entry name" value="PH-like_dom_sf"/>
</dbReference>
<dbReference type="InterPro" id="IPR046869">
    <property type="entry name" value="SLM1/RGC1-like_PH"/>
</dbReference>
<dbReference type="RefSeq" id="XP_033591983.1">
    <property type="nucleotide sequence ID" value="XM_033733003.1"/>
</dbReference>
<evidence type="ECO:0000256" key="1">
    <source>
        <dbReference type="ARBA" id="ARBA00022553"/>
    </source>
</evidence>
<evidence type="ECO:0000313" key="4">
    <source>
        <dbReference type="EMBL" id="KAF2485414.1"/>
    </source>
</evidence>
<feature type="region of interest" description="Disordered" evidence="2">
    <location>
        <begin position="1"/>
        <end position="28"/>
    </location>
</feature>
<dbReference type="AlphaFoldDB" id="A0A6A6Q091"/>
<dbReference type="SMART" id="SM00233">
    <property type="entry name" value="PH"/>
    <property type="match status" value="1"/>
</dbReference>
<feature type="compositionally biased region" description="Polar residues" evidence="2">
    <location>
        <begin position="500"/>
        <end position="516"/>
    </location>
</feature>
<reference evidence="4" key="1">
    <citation type="journal article" date="2020" name="Stud. Mycol.">
        <title>101 Dothideomycetes genomes: a test case for predicting lifestyles and emergence of pathogens.</title>
        <authorList>
            <person name="Haridas S."/>
            <person name="Albert R."/>
            <person name="Binder M."/>
            <person name="Bloem J."/>
            <person name="Labutti K."/>
            <person name="Salamov A."/>
            <person name="Andreopoulos B."/>
            <person name="Baker S."/>
            <person name="Barry K."/>
            <person name="Bills G."/>
            <person name="Bluhm B."/>
            <person name="Cannon C."/>
            <person name="Castanera R."/>
            <person name="Culley D."/>
            <person name="Daum C."/>
            <person name="Ezra D."/>
            <person name="Gonzalez J."/>
            <person name="Henrissat B."/>
            <person name="Kuo A."/>
            <person name="Liang C."/>
            <person name="Lipzen A."/>
            <person name="Lutzoni F."/>
            <person name="Magnuson J."/>
            <person name="Mondo S."/>
            <person name="Nolan M."/>
            <person name="Ohm R."/>
            <person name="Pangilinan J."/>
            <person name="Park H.-J."/>
            <person name="Ramirez L."/>
            <person name="Alfaro M."/>
            <person name="Sun H."/>
            <person name="Tritt A."/>
            <person name="Yoshinaga Y."/>
            <person name="Zwiers L.-H."/>
            <person name="Turgeon B."/>
            <person name="Goodwin S."/>
            <person name="Spatafora J."/>
            <person name="Crous P."/>
            <person name="Grigoriev I."/>
        </authorList>
    </citation>
    <scope>NUCLEOTIDE SEQUENCE</scope>
    <source>
        <strain evidence="4">CBS 113389</strain>
    </source>
</reference>
<dbReference type="EMBL" id="MU001633">
    <property type="protein sequence ID" value="KAF2485414.1"/>
    <property type="molecule type" value="Genomic_DNA"/>
</dbReference>
<feature type="domain" description="PH" evidence="3">
    <location>
        <begin position="297"/>
        <end position="404"/>
    </location>
</feature>
<dbReference type="Pfam" id="PF20400">
    <property type="entry name" value="BAR_4"/>
    <property type="match status" value="1"/>
</dbReference>
<dbReference type="SUPFAM" id="SSF50729">
    <property type="entry name" value="PH domain-like"/>
    <property type="match status" value="1"/>
</dbReference>
<dbReference type="Pfam" id="PF20399">
    <property type="entry name" value="PH_20"/>
    <property type="match status" value="1"/>
</dbReference>
<keyword evidence="5" id="KW-1185">Reference proteome</keyword>
<dbReference type="InterPro" id="IPR046868">
    <property type="entry name" value="BAR_4"/>
</dbReference>
<gene>
    <name evidence="4" type="ORF">BDY17DRAFT_293550</name>
</gene>